<dbReference type="AlphaFoldDB" id="A0AAV3NHQ8"/>
<proteinExistence type="predicted"/>
<evidence type="ECO:0000313" key="2">
    <source>
        <dbReference type="Proteomes" id="UP001454036"/>
    </source>
</evidence>
<comment type="caution">
    <text evidence="1">The sequence shown here is derived from an EMBL/GenBank/DDBJ whole genome shotgun (WGS) entry which is preliminary data.</text>
</comment>
<sequence length="89" mass="10200">MRSSQKTKLNISTAFPLRQSLPSVLPPASPYQPLAFLSQPRGYGYKSKKQAEHQRYNNFPSSILPEAIGKDNLIHIPRTNWFAKPREYV</sequence>
<protein>
    <submittedName>
        <fullName evidence="1">Uncharacterized protein</fullName>
    </submittedName>
</protein>
<reference evidence="1 2" key="1">
    <citation type="submission" date="2024-01" db="EMBL/GenBank/DDBJ databases">
        <title>The complete chloroplast genome sequence of Lithospermum erythrorhizon: insights into the phylogenetic relationship among Boraginaceae species and the maternal lineages of purple gromwells.</title>
        <authorList>
            <person name="Okada T."/>
            <person name="Watanabe K."/>
        </authorList>
    </citation>
    <scope>NUCLEOTIDE SEQUENCE [LARGE SCALE GENOMIC DNA]</scope>
</reference>
<evidence type="ECO:0000313" key="1">
    <source>
        <dbReference type="EMBL" id="GAA0138488.1"/>
    </source>
</evidence>
<keyword evidence="2" id="KW-1185">Reference proteome</keyword>
<name>A0AAV3NHQ8_LITER</name>
<dbReference type="EMBL" id="BAABME010000015">
    <property type="protein sequence ID" value="GAA0138488.1"/>
    <property type="molecule type" value="Genomic_DNA"/>
</dbReference>
<gene>
    <name evidence="1" type="ORF">LIER_00227</name>
</gene>
<accession>A0AAV3NHQ8</accession>
<dbReference type="Proteomes" id="UP001454036">
    <property type="component" value="Unassembled WGS sequence"/>
</dbReference>
<organism evidence="1 2">
    <name type="scientific">Lithospermum erythrorhizon</name>
    <name type="common">Purple gromwell</name>
    <name type="synonym">Lithospermum officinale var. erythrorhizon</name>
    <dbReference type="NCBI Taxonomy" id="34254"/>
    <lineage>
        <taxon>Eukaryota</taxon>
        <taxon>Viridiplantae</taxon>
        <taxon>Streptophyta</taxon>
        <taxon>Embryophyta</taxon>
        <taxon>Tracheophyta</taxon>
        <taxon>Spermatophyta</taxon>
        <taxon>Magnoliopsida</taxon>
        <taxon>eudicotyledons</taxon>
        <taxon>Gunneridae</taxon>
        <taxon>Pentapetalae</taxon>
        <taxon>asterids</taxon>
        <taxon>lamiids</taxon>
        <taxon>Boraginales</taxon>
        <taxon>Boraginaceae</taxon>
        <taxon>Boraginoideae</taxon>
        <taxon>Lithospermeae</taxon>
        <taxon>Lithospermum</taxon>
    </lineage>
</organism>